<evidence type="ECO:0000256" key="7">
    <source>
        <dbReference type="HAMAP-Rule" id="MF_00178"/>
    </source>
</evidence>
<organism evidence="8 9">
    <name type="scientific">Coraliomargarita algicola</name>
    <dbReference type="NCBI Taxonomy" id="3092156"/>
    <lineage>
        <taxon>Bacteria</taxon>
        <taxon>Pseudomonadati</taxon>
        <taxon>Verrucomicrobiota</taxon>
        <taxon>Opitutia</taxon>
        <taxon>Puniceicoccales</taxon>
        <taxon>Coraliomargaritaceae</taxon>
        <taxon>Coraliomargarita</taxon>
    </lineage>
</organism>
<dbReference type="SUPFAM" id="SSF52121">
    <property type="entry name" value="Lumazine synthase"/>
    <property type="match status" value="1"/>
</dbReference>
<dbReference type="InterPro" id="IPR036467">
    <property type="entry name" value="LS/RS_sf"/>
</dbReference>
<evidence type="ECO:0000256" key="3">
    <source>
        <dbReference type="ARBA" id="ARBA00012664"/>
    </source>
</evidence>
<feature type="active site" description="Proton donor" evidence="7">
    <location>
        <position position="89"/>
    </location>
</feature>
<sequence>MSLDTPSIQEIDGSGLRIAIIASRYNEALVDSLVQHACATIEASGAERPVIERVPGAAELPFAASTLAQHSHFDAIICIGVVIAGDTNHHEIIGNSTATALLDISIAQQLPVMNGILVVNNLAQAEARAGEEINRGKEFAQAALEMALFTKKWTTK</sequence>
<feature type="binding site" evidence="7">
    <location>
        <begin position="81"/>
        <end position="83"/>
    </location>
    <ligand>
        <name>5-amino-6-(D-ribitylamino)uracil</name>
        <dbReference type="ChEBI" id="CHEBI:15934"/>
    </ligand>
</feature>
<feature type="binding site" evidence="7">
    <location>
        <position position="128"/>
    </location>
    <ligand>
        <name>(2S)-2-hydroxy-3-oxobutyl phosphate</name>
        <dbReference type="ChEBI" id="CHEBI:58830"/>
    </ligand>
</feature>
<dbReference type="EC" id="2.5.1.78" evidence="3 7"/>
<dbReference type="EMBL" id="CP138858">
    <property type="protein sequence ID" value="WPJ95606.1"/>
    <property type="molecule type" value="Genomic_DNA"/>
</dbReference>
<evidence type="ECO:0000256" key="2">
    <source>
        <dbReference type="ARBA" id="ARBA00007424"/>
    </source>
</evidence>
<reference evidence="8 9" key="1">
    <citation type="submission" date="2023-11" db="EMBL/GenBank/DDBJ databases">
        <title>Coraliomargarita sp. nov., isolated from marine algae.</title>
        <authorList>
            <person name="Lee J.K."/>
            <person name="Baek J.H."/>
            <person name="Kim J.M."/>
            <person name="Choi D.G."/>
            <person name="Jeon C.O."/>
        </authorList>
    </citation>
    <scope>NUCLEOTIDE SEQUENCE [LARGE SCALE GENOMIC DNA]</scope>
    <source>
        <strain evidence="8 9">J2-16</strain>
    </source>
</reference>
<evidence type="ECO:0000256" key="5">
    <source>
        <dbReference type="ARBA" id="ARBA00022679"/>
    </source>
</evidence>
<evidence type="ECO:0000256" key="4">
    <source>
        <dbReference type="ARBA" id="ARBA00022619"/>
    </source>
</evidence>
<dbReference type="Pfam" id="PF00885">
    <property type="entry name" value="DMRL_synthase"/>
    <property type="match status" value="1"/>
</dbReference>
<dbReference type="Gene3D" id="3.40.50.960">
    <property type="entry name" value="Lumazine/riboflavin synthase"/>
    <property type="match status" value="1"/>
</dbReference>
<feature type="binding site" evidence="7">
    <location>
        <position position="114"/>
    </location>
    <ligand>
        <name>5-amino-6-(D-ribitylamino)uracil</name>
        <dbReference type="ChEBI" id="CHEBI:15934"/>
    </ligand>
</feature>
<dbReference type="NCBIfam" id="TIGR00114">
    <property type="entry name" value="lumazine-synth"/>
    <property type="match status" value="1"/>
</dbReference>
<name>A0ABZ0RHH4_9BACT</name>
<accession>A0ABZ0RHH4</accession>
<comment type="function">
    <text evidence="7">Catalyzes the formation of 6,7-dimethyl-8-ribityllumazine by condensation of 5-amino-6-(D-ribitylamino)uracil with 3,4-dihydroxy-2-butanone 4-phosphate. This is the penultimate step in the biosynthesis of riboflavin.</text>
</comment>
<feature type="binding site" evidence="7">
    <location>
        <begin position="57"/>
        <end position="59"/>
    </location>
    <ligand>
        <name>5-amino-6-(D-ribitylamino)uracil</name>
        <dbReference type="ChEBI" id="CHEBI:15934"/>
    </ligand>
</feature>
<comment type="pathway">
    <text evidence="1 7">Cofactor biosynthesis; riboflavin biosynthesis; riboflavin from 2-hydroxy-3-oxobutyl phosphate and 5-amino-6-(D-ribitylamino)uracil: step 1/2.</text>
</comment>
<keyword evidence="9" id="KW-1185">Reference proteome</keyword>
<feature type="binding site" evidence="7">
    <location>
        <begin position="86"/>
        <end position="87"/>
    </location>
    <ligand>
        <name>(2S)-2-hydroxy-3-oxobutyl phosphate</name>
        <dbReference type="ChEBI" id="CHEBI:58830"/>
    </ligand>
</feature>
<dbReference type="InterPro" id="IPR034964">
    <property type="entry name" value="LS"/>
</dbReference>
<evidence type="ECO:0000256" key="6">
    <source>
        <dbReference type="ARBA" id="ARBA00048785"/>
    </source>
</evidence>
<evidence type="ECO:0000313" key="8">
    <source>
        <dbReference type="EMBL" id="WPJ95606.1"/>
    </source>
</evidence>
<dbReference type="PANTHER" id="PTHR21058">
    <property type="entry name" value="6,7-DIMETHYL-8-RIBITYLLUMAZINE SYNTHASE DMRL SYNTHASE LUMAZINE SYNTHASE"/>
    <property type="match status" value="1"/>
</dbReference>
<dbReference type="GO" id="GO:0000906">
    <property type="term" value="F:6,7-dimethyl-8-ribityllumazine synthase activity"/>
    <property type="evidence" value="ECO:0007669"/>
    <property type="project" value="UniProtKB-EC"/>
</dbReference>
<evidence type="ECO:0000256" key="1">
    <source>
        <dbReference type="ARBA" id="ARBA00004917"/>
    </source>
</evidence>
<comment type="similarity">
    <text evidence="2 7">Belongs to the DMRL synthase family.</text>
</comment>
<protein>
    <recommendedName>
        <fullName evidence="3 7">6,7-dimethyl-8-ribityllumazine synthase</fullName>
        <shortName evidence="7">DMRL synthase</shortName>
        <shortName evidence="7">LS</shortName>
        <shortName evidence="7">Lumazine synthase</shortName>
        <ecNumber evidence="3 7">2.5.1.78</ecNumber>
    </recommendedName>
</protein>
<dbReference type="PANTHER" id="PTHR21058:SF0">
    <property type="entry name" value="6,7-DIMETHYL-8-RIBITYLLUMAZINE SYNTHASE"/>
    <property type="match status" value="1"/>
</dbReference>
<dbReference type="InterPro" id="IPR002180">
    <property type="entry name" value="LS/RS"/>
</dbReference>
<comment type="catalytic activity">
    <reaction evidence="6 7">
        <text>(2S)-2-hydroxy-3-oxobutyl phosphate + 5-amino-6-(D-ribitylamino)uracil = 6,7-dimethyl-8-(1-D-ribityl)lumazine + phosphate + 2 H2O + H(+)</text>
        <dbReference type="Rhea" id="RHEA:26152"/>
        <dbReference type="ChEBI" id="CHEBI:15377"/>
        <dbReference type="ChEBI" id="CHEBI:15378"/>
        <dbReference type="ChEBI" id="CHEBI:15934"/>
        <dbReference type="ChEBI" id="CHEBI:43474"/>
        <dbReference type="ChEBI" id="CHEBI:58201"/>
        <dbReference type="ChEBI" id="CHEBI:58830"/>
        <dbReference type="EC" id="2.5.1.78"/>
    </reaction>
</comment>
<feature type="binding site" evidence="7">
    <location>
        <position position="25"/>
    </location>
    <ligand>
        <name>5-amino-6-(D-ribitylamino)uracil</name>
        <dbReference type="ChEBI" id="CHEBI:15934"/>
    </ligand>
</feature>
<gene>
    <name evidence="7 8" type="primary">ribH</name>
    <name evidence="8" type="ORF">SH580_19495</name>
</gene>
<dbReference type="RefSeq" id="WP_319832485.1">
    <property type="nucleotide sequence ID" value="NZ_CP138858.1"/>
</dbReference>
<evidence type="ECO:0000313" key="9">
    <source>
        <dbReference type="Proteomes" id="UP001324993"/>
    </source>
</evidence>
<keyword evidence="5 7" id="KW-0808">Transferase</keyword>
<dbReference type="HAMAP" id="MF_00178">
    <property type="entry name" value="Lumazine_synth"/>
    <property type="match status" value="1"/>
</dbReference>
<keyword evidence="4 7" id="KW-0686">Riboflavin biosynthesis</keyword>
<dbReference type="CDD" id="cd09209">
    <property type="entry name" value="Lumazine_synthase-I"/>
    <property type="match status" value="1"/>
</dbReference>
<dbReference type="Proteomes" id="UP001324993">
    <property type="component" value="Chromosome"/>
</dbReference>
<proteinExistence type="inferred from homology"/>